<evidence type="ECO:0000259" key="2">
    <source>
        <dbReference type="Pfam" id="PF03629"/>
    </source>
</evidence>
<dbReference type="KEGG" id="pary:A4V02_01015"/>
<dbReference type="GO" id="GO:0005975">
    <property type="term" value="P:carbohydrate metabolic process"/>
    <property type="evidence" value="ECO:0007669"/>
    <property type="project" value="TreeGrafter"/>
</dbReference>
<evidence type="ECO:0000313" key="3">
    <source>
        <dbReference type="EMBL" id="ANU64677.2"/>
    </source>
</evidence>
<sequence length="493" mass="54727">MKVRKENVKSVACRMPMVFAGIVLSASTVEARVVLPHVLSDGMVLQQQTDVRLRGKATPGCKVEVTGSWDGAKAVSEVANDSLWCVTVSTPKAGGPYEIVISDGDGVPAVIGDVLIGEVWFCAGQSNMEMPMRGFDRQPLRGTNDIIARSRESTKIRVFTPDSKKGQWVRSSAKTPQRDVAGEWWSNTPDNVANTSAVAYLFGKYLNEVLDVPVGLIVSTLGGSRIEPWMSREAMDKFARYGYEHLDEGVKDNPWNDPCLLFNAKVAPFTDFPVKGFLWYQGESNRHNADDYDSLMASMVCDWRARWGGGEEMPFYFVEIAPFRYEGNDGTSAARLREAQANALKKIPNSGIASTLDAGNYNFIHPVDKFTPAERLAWMALTDTYGLTGFGSHSPQYESMEIKDGKIYINVKNAPNGLCPMWTSLSGFEIAGDDRRFYPAFAEIEERSCRLAVSSDMVKEPVAVRYCYRNVPEMSVYNVAGLPLLPFRTDDWD</sequence>
<organism evidence="3 4">
    <name type="scientific">Muribaculum intestinale</name>
    <dbReference type="NCBI Taxonomy" id="1796646"/>
    <lineage>
        <taxon>Bacteria</taxon>
        <taxon>Pseudomonadati</taxon>
        <taxon>Bacteroidota</taxon>
        <taxon>Bacteroidia</taxon>
        <taxon>Bacteroidales</taxon>
        <taxon>Muribaculaceae</taxon>
        <taxon>Muribaculum</taxon>
    </lineage>
</organism>
<dbReference type="Pfam" id="PF03629">
    <property type="entry name" value="SASA"/>
    <property type="match status" value="1"/>
</dbReference>
<dbReference type="InterPro" id="IPR039329">
    <property type="entry name" value="SIAE"/>
</dbReference>
<dbReference type="Gene3D" id="3.40.50.1110">
    <property type="entry name" value="SGNH hydrolase"/>
    <property type="match status" value="1"/>
</dbReference>
<keyword evidence="1" id="KW-0378">Hydrolase</keyword>
<name>A0A1B1SD05_9BACT</name>
<dbReference type="GO" id="GO:0001681">
    <property type="term" value="F:sialate O-acetylesterase activity"/>
    <property type="evidence" value="ECO:0007669"/>
    <property type="project" value="InterPro"/>
</dbReference>
<reference evidence="4" key="1">
    <citation type="submission" date="2016-04" db="EMBL/GenBank/DDBJ databases">
        <title>Complete Genome Sequences of Twelve Strains of a Stable Defined Moderately Diverse Mouse Microbiota 2 (sDMDMm2).</title>
        <authorList>
            <person name="Uchimura Y."/>
            <person name="Wyss M."/>
            <person name="Brugiroux S."/>
            <person name="Limenitakis J.P."/>
            <person name="Stecher B."/>
            <person name="McCoy K.D."/>
            <person name="Macpherson A.J."/>
        </authorList>
    </citation>
    <scope>NUCLEOTIDE SEQUENCE [LARGE SCALE GENOMIC DNA]</scope>
    <source>
        <strain evidence="4">YL27</strain>
    </source>
</reference>
<feature type="domain" description="Sialate O-acetylesterase" evidence="2">
    <location>
        <begin position="118"/>
        <end position="356"/>
    </location>
</feature>
<dbReference type="InterPro" id="IPR036514">
    <property type="entry name" value="SGNH_hydro_sf"/>
</dbReference>
<protein>
    <submittedName>
        <fullName evidence="3">Sialate O-acetylesterase</fullName>
    </submittedName>
</protein>
<accession>A0A1Z2XF36</accession>
<dbReference type="PANTHER" id="PTHR22901">
    <property type="entry name" value="SIALATE O-ACETYLESTERASE"/>
    <property type="match status" value="1"/>
</dbReference>
<dbReference type="SUPFAM" id="SSF52266">
    <property type="entry name" value="SGNH hydrolase"/>
    <property type="match status" value="1"/>
</dbReference>
<dbReference type="AlphaFoldDB" id="A0A1B1SD05"/>
<proteinExistence type="predicted"/>
<evidence type="ECO:0000313" key="4">
    <source>
        <dbReference type="Proteomes" id="UP000186351"/>
    </source>
</evidence>
<dbReference type="PANTHER" id="PTHR22901:SF0">
    <property type="entry name" value="SIALATE O-ACETYLESTERASE"/>
    <property type="match status" value="1"/>
</dbReference>
<dbReference type="Proteomes" id="UP000186351">
    <property type="component" value="Chromosome"/>
</dbReference>
<keyword evidence="4" id="KW-1185">Reference proteome</keyword>
<evidence type="ECO:0000256" key="1">
    <source>
        <dbReference type="ARBA" id="ARBA00022801"/>
    </source>
</evidence>
<dbReference type="InterPro" id="IPR005181">
    <property type="entry name" value="SASA"/>
</dbReference>
<accession>A0A1B1SD05</accession>
<gene>
    <name evidence="3" type="ORF">A4V02_01015</name>
</gene>
<dbReference type="EMBL" id="CP015402">
    <property type="protein sequence ID" value="ANU64677.2"/>
    <property type="molecule type" value="Genomic_DNA"/>
</dbReference>
<dbReference type="STRING" id="1796646.A4V02_01015"/>